<sequence>MLPIDLFALIFLRACLLALPISVGLLAFRRLLLSETLNAWLYALIVGFAAFSVAGLVPWAVGLADLPILFAVSAAVSPLIWLVTVVVCGIGRRDHYDLPDAETMAVTDNPAALKPRVAPLLLTDPVAPEAKADPVPVFRHRPAPVAVATTPGSVMEVARAMRGRATSEARRVRKLLPPPAPGPADLPFLR</sequence>
<reference evidence="2 3" key="1">
    <citation type="submission" date="2019-12" db="EMBL/GenBank/DDBJ databases">
        <authorList>
            <person name="Lee S.D."/>
        </authorList>
    </citation>
    <scope>NUCLEOTIDE SEQUENCE [LARGE SCALE GENOMIC DNA]</scope>
    <source>
        <strain evidence="2 3">GH1-50</strain>
    </source>
</reference>
<keyword evidence="1" id="KW-1133">Transmembrane helix</keyword>
<organism evidence="2 3">
    <name type="scientific">Kangsaoukella pontilimi</name>
    <dbReference type="NCBI Taxonomy" id="2691042"/>
    <lineage>
        <taxon>Bacteria</taxon>
        <taxon>Pseudomonadati</taxon>
        <taxon>Pseudomonadota</taxon>
        <taxon>Alphaproteobacteria</taxon>
        <taxon>Rhodobacterales</taxon>
        <taxon>Paracoccaceae</taxon>
        <taxon>Kangsaoukella</taxon>
    </lineage>
</organism>
<evidence type="ECO:0000256" key="1">
    <source>
        <dbReference type="SAM" id="Phobius"/>
    </source>
</evidence>
<keyword evidence="1" id="KW-0472">Membrane</keyword>
<accession>A0A7C9IQI3</accession>
<evidence type="ECO:0000313" key="2">
    <source>
        <dbReference type="EMBL" id="MXQ07723.1"/>
    </source>
</evidence>
<proteinExistence type="predicted"/>
<keyword evidence="3" id="KW-1185">Reference proteome</keyword>
<dbReference type="Proteomes" id="UP000480350">
    <property type="component" value="Unassembled WGS sequence"/>
</dbReference>
<protein>
    <submittedName>
        <fullName evidence="2">Uncharacterized protein</fullName>
    </submittedName>
</protein>
<feature type="transmembrane region" description="Helical" evidence="1">
    <location>
        <begin position="67"/>
        <end position="90"/>
    </location>
</feature>
<comment type="caution">
    <text evidence="2">The sequence shown here is derived from an EMBL/GenBank/DDBJ whole genome shotgun (WGS) entry which is preliminary data.</text>
</comment>
<dbReference type="AlphaFoldDB" id="A0A7C9IQI3"/>
<feature type="transmembrane region" description="Helical" evidence="1">
    <location>
        <begin position="40"/>
        <end position="61"/>
    </location>
</feature>
<feature type="transmembrane region" description="Helical" evidence="1">
    <location>
        <begin position="6"/>
        <end position="28"/>
    </location>
</feature>
<evidence type="ECO:0000313" key="3">
    <source>
        <dbReference type="Proteomes" id="UP000480350"/>
    </source>
</evidence>
<dbReference type="EMBL" id="WUPT01000001">
    <property type="protein sequence ID" value="MXQ07723.1"/>
    <property type="molecule type" value="Genomic_DNA"/>
</dbReference>
<keyword evidence="1" id="KW-0812">Transmembrane</keyword>
<dbReference type="RefSeq" id="WP_160763585.1">
    <property type="nucleotide sequence ID" value="NZ_WUPT01000001.1"/>
</dbReference>
<reference evidence="2 3" key="2">
    <citation type="submission" date="2020-03" db="EMBL/GenBank/DDBJ databases">
        <title>Kangsaoukella pontilimi gen. nov., sp. nov., a new member of the family Rhodobacteraceae isolated from a tidal mudflat.</title>
        <authorList>
            <person name="Kim I.S."/>
        </authorList>
    </citation>
    <scope>NUCLEOTIDE SEQUENCE [LARGE SCALE GENOMIC DNA]</scope>
    <source>
        <strain evidence="2 3">GH1-50</strain>
    </source>
</reference>
<gene>
    <name evidence="2" type="ORF">GQ651_07680</name>
</gene>
<name>A0A7C9IQI3_9RHOB</name>